<dbReference type="InterPro" id="IPR011335">
    <property type="entry name" value="Restrct_endonuc-II-like"/>
</dbReference>
<evidence type="ECO:0000313" key="1">
    <source>
        <dbReference type="EMBL" id="ACQ92932.1"/>
    </source>
</evidence>
<dbReference type="Gene3D" id="3.10.640.10">
    <property type="entry name" value="Restriction endonuclease-like alpha-beta roll domain"/>
    <property type="match status" value="1"/>
</dbReference>
<accession>C4LEB1</accession>
<dbReference type="HOGENOM" id="CLU_096741_0_0_6"/>
<evidence type="ECO:0000313" key="2">
    <source>
        <dbReference type="Proteomes" id="UP000009073"/>
    </source>
</evidence>
<dbReference type="InterPro" id="IPR009822">
    <property type="entry name" value="YaeQ"/>
</dbReference>
<dbReference type="CDD" id="cd22368">
    <property type="entry name" value="YaeQ-like"/>
    <property type="match status" value="1"/>
</dbReference>
<keyword evidence="2" id="KW-1185">Reference proteome</keyword>
<dbReference type="PANTHER" id="PTHR38784">
    <property type="entry name" value="SUCROSE PHOSPHORYLASE"/>
    <property type="match status" value="1"/>
</dbReference>
<dbReference type="PANTHER" id="PTHR38784:SF1">
    <property type="entry name" value="SUCROSE PHOSPHORYLASE"/>
    <property type="match status" value="1"/>
</dbReference>
<protein>
    <submittedName>
        <fullName evidence="1">YaeQ family protein</fullName>
    </submittedName>
</protein>
<organism evidence="1 2">
    <name type="scientific">Tolumonas auensis (strain DSM 9187 / NBRC 110442 / TA 4)</name>
    <dbReference type="NCBI Taxonomy" id="595494"/>
    <lineage>
        <taxon>Bacteria</taxon>
        <taxon>Pseudomonadati</taxon>
        <taxon>Pseudomonadota</taxon>
        <taxon>Gammaproteobacteria</taxon>
        <taxon>Aeromonadales</taxon>
        <taxon>Aeromonadaceae</taxon>
        <taxon>Tolumonas</taxon>
    </lineage>
</organism>
<dbReference type="eggNOG" id="COG4681">
    <property type="taxonomic scope" value="Bacteria"/>
</dbReference>
<gene>
    <name evidence="1" type="ordered locus">Tola_1315</name>
</gene>
<dbReference type="PIRSF" id="PIRSF011484">
    <property type="entry name" value="YaeQ"/>
    <property type="match status" value="1"/>
</dbReference>
<name>C4LEB1_TOLAT</name>
<dbReference type="SUPFAM" id="SSF52980">
    <property type="entry name" value="Restriction endonuclease-like"/>
    <property type="match status" value="1"/>
</dbReference>
<dbReference type="KEGG" id="tau:Tola_1315"/>
<reference evidence="1 2" key="2">
    <citation type="journal article" date="2011" name="Stand. Genomic Sci.">
        <title>Complete genome sequence of Tolumonas auensis type strain (TA 4).</title>
        <authorList>
            <person name="Chertkov O."/>
            <person name="Copeland A."/>
            <person name="Lucas S."/>
            <person name="Lapidus A."/>
            <person name="Berry K.W."/>
            <person name="Detter J.C."/>
            <person name="Del Rio T.G."/>
            <person name="Hammon N."/>
            <person name="Dalin E."/>
            <person name="Tice H."/>
            <person name="Pitluck S."/>
            <person name="Richardson P."/>
            <person name="Bruce D."/>
            <person name="Goodwin L."/>
            <person name="Han C."/>
            <person name="Tapia R."/>
            <person name="Saunders E."/>
            <person name="Schmutz J."/>
            <person name="Brettin T."/>
            <person name="Larimer F."/>
            <person name="Land M."/>
            <person name="Hauser L."/>
            <person name="Spring S."/>
            <person name="Rohde M."/>
            <person name="Kyrpides N.C."/>
            <person name="Ivanova N."/>
            <person name="Goker M."/>
            <person name="Beller H.R."/>
            <person name="Klenk H.P."/>
            <person name="Woyke T."/>
        </authorList>
    </citation>
    <scope>NUCLEOTIDE SEQUENCE [LARGE SCALE GENOMIC DNA]</scope>
    <source>
        <strain evidence="2">DSM 9187 / TA4</strain>
    </source>
</reference>
<reference evidence="2" key="1">
    <citation type="submission" date="2009-05" db="EMBL/GenBank/DDBJ databases">
        <title>Complete sequence of Tolumonas auensis DSM 9187.</title>
        <authorList>
            <consortium name="US DOE Joint Genome Institute"/>
            <person name="Lucas S."/>
            <person name="Copeland A."/>
            <person name="Lapidus A."/>
            <person name="Glavina del Rio T."/>
            <person name="Tice H."/>
            <person name="Bruce D."/>
            <person name="Goodwin L."/>
            <person name="Pitluck S."/>
            <person name="Chertkov O."/>
            <person name="Brettin T."/>
            <person name="Detter J.C."/>
            <person name="Han C."/>
            <person name="Larimer F."/>
            <person name="Land M."/>
            <person name="Hauser L."/>
            <person name="Kyrpides N."/>
            <person name="Mikhailova N."/>
            <person name="Spring S."/>
            <person name="Beller H."/>
        </authorList>
    </citation>
    <scope>NUCLEOTIDE SEQUENCE [LARGE SCALE GENOMIC DNA]</scope>
    <source>
        <strain evidence="2">DSM 9187 / TA4</strain>
    </source>
</reference>
<proteinExistence type="predicted"/>
<dbReference type="Pfam" id="PF07152">
    <property type="entry name" value="YaeQ"/>
    <property type="match status" value="1"/>
</dbReference>
<dbReference type="EMBL" id="CP001616">
    <property type="protein sequence ID" value="ACQ92932.1"/>
    <property type="molecule type" value="Genomic_DNA"/>
</dbReference>
<dbReference type="AlphaFoldDB" id="C4LEB1"/>
<sequence>MALKATIFKATLNIADIDRGVYLDTTLTLARHPSETDQRLIVRLLAWALNADEALVFTKGLCADDEPELWLKSLHGGIDHWIDVGLPDERRLKKACNRSEQVTLYTYAGRSVDLWWQQNGALLSKQDNLRIIDLPEEELAPLVALAERNMQWQVTISEGQLFISAGDANIGLTPVTRKDWAQ</sequence>
<dbReference type="SMART" id="SM01322">
    <property type="entry name" value="YaeQ"/>
    <property type="match status" value="1"/>
</dbReference>
<dbReference type="Proteomes" id="UP000009073">
    <property type="component" value="Chromosome"/>
</dbReference>
<dbReference type="RefSeq" id="WP_012729531.1">
    <property type="nucleotide sequence ID" value="NC_012691.1"/>
</dbReference>
<dbReference type="STRING" id="595494.Tola_1315"/>
<dbReference type="OrthoDB" id="5293309at2"/>
<dbReference type="InterPro" id="IPR038590">
    <property type="entry name" value="YaeQ_sf"/>
</dbReference>